<dbReference type="PANTHER" id="PTHR45667">
    <property type="entry name" value="S-ADENOSYLMETHIONINE MITOCHONDRIAL CARRIER PROTEIN"/>
    <property type="match status" value="1"/>
</dbReference>
<keyword evidence="4 8" id="KW-0812">Transmembrane</keyword>
<keyword evidence="11" id="KW-1185">Reference proteome</keyword>
<dbReference type="InterPro" id="IPR023395">
    <property type="entry name" value="MCP_dom_sf"/>
</dbReference>
<feature type="repeat" description="Solcar" evidence="8">
    <location>
        <begin position="51"/>
        <end position="133"/>
    </location>
</feature>
<keyword evidence="3 9" id="KW-0813">Transport</keyword>
<evidence type="ECO:0000256" key="8">
    <source>
        <dbReference type="PROSITE-ProRule" id="PRU00282"/>
    </source>
</evidence>
<protein>
    <recommendedName>
        <fullName evidence="12">S-adenosylmethionine mitochondrial carrier protein</fullName>
    </recommendedName>
</protein>
<dbReference type="Pfam" id="PF00153">
    <property type="entry name" value="Mito_carr"/>
    <property type="match status" value="3"/>
</dbReference>
<keyword evidence="7 8" id="KW-0472">Membrane</keyword>
<dbReference type="EMBL" id="JBGFUD010011749">
    <property type="protein sequence ID" value="MFH4983296.1"/>
    <property type="molecule type" value="Genomic_DNA"/>
</dbReference>
<evidence type="ECO:0008006" key="12">
    <source>
        <dbReference type="Google" id="ProtNLM"/>
    </source>
</evidence>
<evidence type="ECO:0000256" key="1">
    <source>
        <dbReference type="ARBA" id="ARBA00004141"/>
    </source>
</evidence>
<evidence type="ECO:0000256" key="2">
    <source>
        <dbReference type="ARBA" id="ARBA00006375"/>
    </source>
</evidence>
<comment type="similarity">
    <text evidence="2 9">Belongs to the mitochondrial carrier (TC 2.A.29) family.</text>
</comment>
<evidence type="ECO:0000256" key="5">
    <source>
        <dbReference type="ARBA" id="ARBA00022737"/>
    </source>
</evidence>
<gene>
    <name evidence="10" type="ORF">AB6A40_010005</name>
</gene>
<evidence type="ECO:0000256" key="6">
    <source>
        <dbReference type="ARBA" id="ARBA00022989"/>
    </source>
</evidence>
<comment type="subcellular location">
    <subcellularLocation>
        <location evidence="1">Membrane</location>
        <topology evidence="1">Multi-pass membrane protein</topology>
    </subcellularLocation>
</comment>
<accession>A0ABD6EVC0</accession>
<proteinExistence type="inferred from homology"/>
<dbReference type="PROSITE" id="PS50920">
    <property type="entry name" value="SOLCAR"/>
    <property type="match status" value="1"/>
</dbReference>
<evidence type="ECO:0000313" key="11">
    <source>
        <dbReference type="Proteomes" id="UP001608902"/>
    </source>
</evidence>
<comment type="caution">
    <text evidence="10">The sequence shown here is derived from an EMBL/GenBank/DDBJ whole genome shotgun (WGS) entry which is preliminary data.</text>
</comment>
<evidence type="ECO:0000256" key="7">
    <source>
        <dbReference type="ARBA" id="ARBA00023136"/>
    </source>
</evidence>
<organism evidence="10 11">
    <name type="scientific">Gnathostoma spinigerum</name>
    <dbReference type="NCBI Taxonomy" id="75299"/>
    <lineage>
        <taxon>Eukaryota</taxon>
        <taxon>Metazoa</taxon>
        <taxon>Ecdysozoa</taxon>
        <taxon>Nematoda</taxon>
        <taxon>Chromadorea</taxon>
        <taxon>Rhabditida</taxon>
        <taxon>Spirurina</taxon>
        <taxon>Gnathostomatomorpha</taxon>
        <taxon>Gnathostomatoidea</taxon>
        <taxon>Gnathostomatidae</taxon>
        <taxon>Gnathostoma</taxon>
    </lineage>
</organism>
<evidence type="ECO:0000313" key="10">
    <source>
        <dbReference type="EMBL" id="MFH4983296.1"/>
    </source>
</evidence>
<evidence type="ECO:0000256" key="3">
    <source>
        <dbReference type="ARBA" id="ARBA00022448"/>
    </source>
</evidence>
<dbReference type="AlphaFoldDB" id="A0ABD6EVC0"/>
<dbReference type="SUPFAM" id="SSF103506">
    <property type="entry name" value="Mitochondrial carrier"/>
    <property type="match status" value="1"/>
</dbReference>
<evidence type="ECO:0000256" key="9">
    <source>
        <dbReference type="RuleBase" id="RU000488"/>
    </source>
</evidence>
<keyword evidence="6" id="KW-1133">Transmembrane helix</keyword>
<evidence type="ECO:0000256" key="4">
    <source>
        <dbReference type="ARBA" id="ARBA00022692"/>
    </source>
</evidence>
<dbReference type="GO" id="GO:0016020">
    <property type="term" value="C:membrane"/>
    <property type="evidence" value="ECO:0007669"/>
    <property type="project" value="UniProtKB-SubCell"/>
</dbReference>
<name>A0ABD6EVC0_9BILA</name>
<reference evidence="10 11" key="1">
    <citation type="submission" date="2024-08" db="EMBL/GenBank/DDBJ databases">
        <title>Gnathostoma spinigerum genome.</title>
        <authorList>
            <person name="Gonzalez-Bertolin B."/>
            <person name="Monzon S."/>
            <person name="Zaballos A."/>
            <person name="Jimenez P."/>
            <person name="Dekumyoy P."/>
            <person name="Varona S."/>
            <person name="Cuesta I."/>
            <person name="Sumanam S."/>
            <person name="Adisakwattana P."/>
            <person name="Gasser R.B."/>
            <person name="Hernandez-Gonzalez A."/>
            <person name="Young N.D."/>
            <person name="Perteguer M.J."/>
        </authorList>
    </citation>
    <scope>NUCLEOTIDE SEQUENCE [LARGE SCALE GENOMIC DNA]</scope>
    <source>
        <strain evidence="10">AL3</strain>
        <tissue evidence="10">Liver</tissue>
    </source>
</reference>
<keyword evidence="5" id="KW-0677">Repeat</keyword>
<dbReference type="Proteomes" id="UP001608902">
    <property type="component" value="Unassembled WGS sequence"/>
</dbReference>
<dbReference type="Gene3D" id="1.50.40.10">
    <property type="entry name" value="Mitochondrial carrier domain"/>
    <property type="match status" value="1"/>
</dbReference>
<dbReference type="InterPro" id="IPR018108">
    <property type="entry name" value="MCP_transmembrane"/>
</dbReference>
<sequence>MNDDLFGQGFAATGGFKHVYRGMSSVAVGSAPGSAIFFSVYTSVKNVIPMNSPIVNAFAASIADTAACVIRVPTELIKQRAQARSSNGVLKVAQQIYTNDGVRGFYRGFLSQISREVPFAFLEFPIWEALKERMSRNQDSPCSPLQSAACGSLAGSLAGGITTPLDVAKTRIMLNENDCYTAKRIVSGQCATSTVRQQE</sequence>